<dbReference type="Proteomes" id="UP000191008">
    <property type="component" value="Unassembled WGS sequence"/>
</dbReference>
<dbReference type="AlphaFoldDB" id="A0A1T1DKV0"/>
<evidence type="ECO:0000256" key="1">
    <source>
        <dbReference type="ARBA" id="ARBA00037999"/>
    </source>
</evidence>
<accession>A0A1T1DKV0</accession>
<comment type="similarity">
    <text evidence="1 4">Belongs to the DegT/DnrJ/EryC1 family.</text>
</comment>
<gene>
    <name evidence="5" type="ORF">B1J93_13750</name>
</gene>
<evidence type="ECO:0000313" key="5">
    <source>
        <dbReference type="EMBL" id="OOV41350.1"/>
    </source>
</evidence>
<dbReference type="PIRSF" id="PIRSF000390">
    <property type="entry name" value="PLP_StrS"/>
    <property type="match status" value="1"/>
</dbReference>
<name>A0A1T1DKV0_9LEPT</name>
<dbReference type="Gene3D" id="3.40.640.10">
    <property type="entry name" value="Type I PLP-dependent aspartate aminotransferase-like (Major domain)"/>
    <property type="match status" value="1"/>
</dbReference>
<dbReference type="GO" id="GO:0008483">
    <property type="term" value="F:transaminase activity"/>
    <property type="evidence" value="ECO:0007669"/>
    <property type="project" value="UniProtKB-KW"/>
</dbReference>
<evidence type="ECO:0000256" key="2">
    <source>
        <dbReference type="PIRSR" id="PIRSR000390-1"/>
    </source>
</evidence>
<dbReference type="GO" id="GO:0000271">
    <property type="term" value="P:polysaccharide biosynthetic process"/>
    <property type="evidence" value="ECO:0007669"/>
    <property type="project" value="TreeGrafter"/>
</dbReference>
<keyword evidence="5" id="KW-0032">Aminotransferase</keyword>
<proteinExistence type="inferred from homology"/>
<dbReference type="InterPro" id="IPR015422">
    <property type="entry name" value="PyrdxlP-dep_Trfase_small"/>
</dbReference>
<dbReference type="RefSeq" id="WP_016560426.1">
    <property type="nucleotide sequence ID" value="NZ_MVIT01000071.1"/>
</dbReference>
<evidence type="ECO:0000313" key="6">
    <source>
        <dbReference type="Proteomes" id="UP000191008"/>
    </source>
</evidence>
<dbReference type="PANTHER" id="PTHR30244">
    <property type="entry name" value="TRANSAMINASE"/>
    <property type="match status" value="1"/>
</dbReference>
<comment type="caution">
    <text evidence="5">The sequence shown here is derived from an EMBL/GenBank/DDBJ whole genome shotgun (WGS) entry which is preliminary data.</text>
</comment>
<dbReference type="InterPro" id="IPR015421">
    <property type="entry name" value="PyrdxlP-dep_Trfase_major"/>
</dbReference>
<dbReference type="GeneID" id="34316033"/>
<dbReference type="Pfam" id="PF01041">
    <property type="entry name" value="DegT_DnrJ_EryC1"/>
    <property type="match status" value="1"/>
</dbReference>
<dbReference type="Gene3D" id="3.90.1150.10">
    <property type="entry name" value="Aspartate Aminotransferase, domain 1"/>
    <property type="match status" value="1"/>
</dbReference>
<dbReference type="InterPro" id="IPR000653">
    <property type="entry name" value="DegT/StrS_aminotransferase"/>
</dbReference>
<reference evidence="5 6" key="1">
    <citation type="submission" date="2017-02" db="EMBL/GenBank/DDBJ databases">
        <title>Comparative genomic analysis of Brazilian Leptospira kirschneri strains of different serogroups.</title>
        <authorList>
            <person name="Moreno L.Z."/>
            <person name="Miraglia F."/>
            <person name="Kremer F.S."/>
            <person name="Eslabao M.R."/>
            <person name="Lilenbaum W."/>
            <person name="Dellagostin O.A."/>
            <person name="Moreno A.M."/>
        </authorList>
    </citation>
    <scope>NUCLEOTIDE SEQUENCE [LARGE SCALE GENOMIC DNA]</scope>
    <source>
        <strain evidence="5 6">M110/06</strain>
    </source>
</reference>
<sequence length="362" mass="40481">MLDYKINWWRTSFEKAEIDRVVNSFKNQNISQGSVTAQFERDLSEYLGVEYVIATSSGSTAILLALLAVGIKPGDEVIVPNRTWIATAHAPYLLGAKVVLIDVESDRPIIDVTKVEERITPRTKAIIPVHLNGRSADMKKLQVICKKNNICLIEDAAQAIGSKNNRGFLGTQSDIGCFSLSIAKTITTGQGGFAVTNNSDLAFKLRAIRTHGVENVKDPKTWAMPGFNFRFTDILASIGIEQLKILPERIEYLKEIYQVYLEGLKGLPINCIPVKIEAGEVPVYIEYLANDREDFIQNLSKAEIDSRPFYPDLDKASYFPQGNRDFPNSRKYGLKGIYLPSGPSQKIDNIKFVIEQIKKIYG</sequence>
<feature type="modified residue" description="N6-(pyridoxal phosphate)lysine" evidence="3">
    <location>
        <position position="184"/>
    </location>
</feature>
<evidence type="ECO:0000256" key="3">
    <source>
        <dbReference type="PIRSR" id="PIRSR000390-2"/>
    </source>
</evidence>
<dbReference type="GO" id="GO:0030170">
    <property type="term" value="F:pyridoxal phosphate binding"/>
    <property type="evidence" value="ECO:0007669"/>
    <property type="project" value="TreeGrafter"/>
</dbReference>
<keyword evidence="3 4" id="KW-0663">Pyridoxal phosphate</keyword>
<feature type="active site" description="Proton acceptor" evidence="2">
    <location>
        <position position="184"/>
    </location>
</feature>
<dbReference type="PANTHER" id="PTHR30244:SF34">
    <property type="entry name" value="DTDP-4-AMINO-4,6-DIDEOXYGALACTOSE TRANSAMINASE"/>
    <property type="match status" value="1"/>
</dbReference>
<dbReference type="CDD" id="cd00616">
    <property type="entry name" value="AHBA_syn"/>
    <property type="match status" value="1"/>
</dbReference>
<organism evidence="5 6">
    <name type="scientific">Leptospira kirschneri serovar Pomona</name>
    <dbReference type="NCBI Taxonomy" id="561005"/>
    <lineage>
        <taxon>Bacteria</taxon>
        <taxon>Pseudomonadati</taxon>
        <taxon>Spirochaetota</taxon>
        <taxon>Spirochaetia</taxon>
        <taxon>Leptospirales</taxon>
        <taxon>Leptospiraceae</taxon>
        <taxon>Leptospira</taxon>
    </lineage>
</organism>
<dbReference type="EMBL" id="MVIT01000071">
    <property type="protein sequence ID" value="OOV41350.1"/>
    <property type="molecule type" value="Genomic_DNA"/>
</dbReference>
<evidence type="ECO:0000256" key="4">
    <source>
        <dbReference type="RuleBase" id="RU004508"/>
    </source>
</evidence>
<keyword evidence="5" id="KW-0808">Transferase</keyword>
<dbReference type="InterPro" id="IPR015424">
    <property type="entry name" value="PyrdxlP-dep_Trfase"/>
</dbReference>
<dbReference type="SUPFAM" id="SSF53383">
    <property type="entry name" value="PLP-dependent transferases"/>
    <property type="match status" value="1"/>
</dbReference>
<protein>
    <submittedName>
        <fullName evidence="5">Pyridoxal phosphate-dependent aminotransferase</fullName>
    </submittedName>
</protein>